<evidence type="ECO:0000259" key="2">
    <source>
        <dbReference type="PROSITE" id="PS50112"/>
    </source>
</evidence>
<dbReference type="Pfam" id="PF13188">
    <property type="entry name" value="PAS_8"/>
    <property type="match status" value="1"/>
</dbReference>
<evidence type="ECO:0000256" key="1">
    <source>
        <dbReference type="SAM" id="Phobius"/>
    </source>
</evidence>
<dbReference type="PROSITE" id="PS50883">
    <property type="entry name" value="EAL"/>
    <property type="match status" value="1"/>
</dbReference>
<dbReference type="InterPro" id="IPR001633">
    <property type="entry name" value="EAL_dom"/>
</dbReference>
<evidence type="ECO:0000259" key="5">
    <source>
        <dbReference type="PROSITE" id="PS50887"/>
    </source>
</evidence>
<keyword evidence="7" id="KW-1185">Reference proteome</keyword>
<keyword evidence="1" id="KW-0472">Membrane</keyword>
<dbReference type="SMART" id="SM00086">
    <property type="entry name" value="PAC"/>
    <property type="match status" value="1"/>
</dbReference>
<dbReference type="InterPro" id="IPR052155">
    <property type="entry name" value="Biofilm_reg_signaling"/>
</dbReference>
<evidence type="ECO:0000259" key="3">
    <source>
        <dbReference type="PROSITE" id="PS50113"/>
    </source>
</evidence>
<proteinExistence type="predicted"/>
<evidence type="ECO:0008006" key="8">
    <source>
        <dbReference type="Google" id="ProtNLM"/>
    </source>
</evidence>
<feature type="domain" description="PAC" evidence="3">
    <location>
        <begin position="428"/>
        <end position="480"/>
    </location>
</feature>
<evidence type="ECO:0000313" key="6">
    <source>
        <dbReference type="EMBL" id="THD11600.1"/>
    </source>
</evidence>
<dbReference type="STRING" id="993689.GCA_002077135_02894"/>
<dbReference type="OrthoDB" id="197861at2"/>
<dbReference type="InterPro" id="IPR035965">
    <property type="entry name" value="PAS-like_dom_sf"/>
</dbReference>
<dbReference type="SUPFAM" id="SSF55785">
    <property type="entry name" value="PYP-like sensor domain (PAS domain)"/>
    <property type="match status" value="2"/>
</dbReference>
<dbReference type="PROSITE" id="PS50112">
    <property type="entry name" value="PAS"/>
    <property type="match status" value="2"/>
</dbReference>
<dbReference type="SUPFAM" id="SSF55073">
    <property type="entry name" value="Nucleotide cyclase"/>
    <property type="match status" value="1"/>
</dbReference>
<evidence type="ECO:0000313" key="7">
    <source>
        <dbReference type="Proteomes" id="UP000307749"/>
    </source>
</evidence>
<dbReference type="InterPro" id="IPR029787">
    <property type="entry name" value="Nucleotide_cyclase"/>
</dbReference>
<dbReference type="PANTHER" id="PTHR44757:SF2">
    <property type="entry name" value="BIOFILM ARCHITECTURE MAINTENANCE PROTEIN MBAA"/>
    <property type="match status" value="1"/>
</dbReference>
<accession>A0A4S3KRI3</accession>
<dbReference type="NCBIfam" id="TIGR00254">
    <property type="entry name" value="GGDEF"/>
    <property type="match status" value="1"/>
</dbReference>
<dbReference type="Pfam" id="PF00990">
    <property type="entry name" value="GGDEF"/>
    <property type="match status" value="1"/>
</dbReference>
<reference evidence="6 7" key="1">
    <citation type="submission" date="2017-02" db="EMBL/GenBank/DDBJ databases">
        <title>Whole genome sequencing of Metallibacterium scheffleri DSM 24874 (T).</title>
        <authorList>
            <person name="Kumar S."/>
            <person name="Patil P."/>
            <person name="Patil P.B."/>
        </authorList>
    </citation>
    <scope>NUCLEOTIDE SEQUENCE [LARGE SCALE GENOMIC DNA]</scope>
    <source>
        <strain evidence="6 7">DSM 24874</strain>
    </source>
</reference>
<dbReference type="InterPro" id="IPR035919">
    <property type="entry name" value="EAL_sf"/>
</dbReference>
<keyword evidence="1" id="KW-1133">Transmembrane helix</keyword>
<feature type="domain" description="PAS" evidence="2">
    <location>
        <begin position="241"/>
        <end position="287"/>
    </location>
</feature>
<dbReference type="Proteomes" id="UP000307749">
    <property type="component" value="Unassembled WGS sequence"/>
</dbReference>
<dbReference type="CDD" id="cd01948">
    <property type="entry name" value="EAL"/>
    <property type="match status" value="1"/>
</dbReference>
<dbReference type="Gene3D" id="3.30.70.270">
    <property type="match status" value="1"/>
</dbReference>
<dbReference type="InterPro" id="IPR000700">
    <property type="entry name" value="PAS-assoc_C"/>
</dbReference>
<dbReference type="NCBIfam" id="TIGR00229">
    <property type="entry name" value="sensory_box"/>
    <property type="match status" value="2"/>
</dbReference>
<dbReference type="PROSITE" id="PS50887">
    <property type="entry name" value="GGDEF"/>
    <property type="match status" value="1"/>
</dbReference>
<comment type="caution">
    <text evidence="6">The sequence shown here is derived from an EMBL/GenBank/DDBJ whole genome shotgun (WGS) entry which is preliminary data.</text>
</comment>
<dbReference type="SMART" id="SM00052">
    <property type="entry name" value="EAL"/>
    <property type="match status" value="1"/>
</dbReference>
<gene>
    <name evidence="6" type="ORF">B1806_02780</name>
</gene>
<dbReference type="InterPro" id="IPR000014">
    <property type="entry name" value="PAS"/>
</dbReference>
<dbReference type="CDD" id="cd00130">
    <property type="entry name" value="PAS"/>
    <property type="match status" value="2"/>
</dbReference>
<sequence>MRKIDPDPRPLPLEQQLRPLLVSMIAIVMLVLLLTWFALQVQVAVAGFLNGESIWSKAQKQAIIELYAYATHGDARNLRGYQDNMRVVMADRAGRDAVAGAHPQPALARRAFASTGALPQSIPLLVFAMQHLAAAPYISTALRSWRASDPAMDELPGIAQHLQALYAQPHPSPIETSVEAARILRINATVAPLADTFSRSIALGAAWLARVLFWSMCSATLLMLAIWLYFARRTLRALRGSESRYRTLLDGAHDAIAVVDAGSGRILEINQAAEHMIGGSRQQISGRLFASLFPEGLPRLDDAAAPSAHADVALAGNGDRVRHVAISLSRNQWGERAVQLAIMRDMTERLRMEEDRRVAAEALANIAEGVLIADAERRIISGNAAAEALTGYSVSELIGTPLDALRSQSTGAALDVALWQEVAYVGHWQGRVQSRRKDGRTYPERLSLSAIRASDGTPHRYVAVFDDISESEAYQRQLEHLALHDPLTGLLNRAAFEQEAARLLIDMRRHGRGAVMLFLDLDGFKAVNDSYGHAFGDQLLQQVGQRLQNQIAGQNRAGRIGGDEFTLLLFDPGSRDEALPVVRKLLLLLSEPFHVLEHEIFLSASIGVSSFPEDGDDPATLIANADAAMYSVKADERNSYRVYTKVMQASTRTRLTLAGELRQAIARGEFHLVYQPSLDLRTRKLIAVEALLRWQHPERGEISPAEFIPLAESLGMVRAVGAWVIDAACRQIRAWLDAGLPMLRVAVNISASHLRHLQFVEDLRTTLQQHRCPPEALMIELTESAILHIGERSRHTLAALHELGIGVAVDDFGTGYSSLAYLKLPAIRTIKVDQSFVNGLPDDANDAAITRAILALAQSLGLEAIAEGIETEPQLAFLLAAGCLEGQGYLFARPLLPDAIAALLAESRMPPTSGAAPNAAMPG</sequence>
<organism evidence="6 7">
    <name type="scientific">Metallibacterium scheffleri</name>
    <dbReference type="NCBI Taxonomy" id="993689"/>
    <lineage>
        <taxon>Bacteria</taxon>
        <taxon>Pseudomonadati</taxon>
        <taxon>Pseudomonadota</taxon>
        <taxon>Gammaproteobacteria</taxon>
        <taxon>Lysobacterales</taxon>
        <taxon>Rhodanobacteraceae</taxon>
        <taxon>Metallibacterium</taxon>
    </lineage>
</organism>
<feature type="domain" description="EAL" evidence="4">
    <location>
        <begin position="654"/>
        <end position="908"/>
    </location>
</feature>
<feature type="domain" description="GGDEF" evidence="5">
    <location>
        <begin position="512"/>
        <end position="645"/>
    </location>
</feature>
<dbReference type="PANTHER" id="PTHR44757">
    <property type="entry name" value="DIGUANYLATE CYCLASE DGCP"/>
    <property type="match status" value="1"/>
</dbReference>
<dbReference type="EMBL" id="MWQO01000009">
    <property type="protein sequence ID" value="THD11600.1"/>
    <property type="molecule type" value="Genomic_DNA"/>
</dbReference>
<feature type="transmembrane region" description="Helical" evidence="1">
    <location>
        <begin position="207"/>
        <end position="230"/>
    </location>
</feature>
<name>A0A4S3KRI3_9GAMM</name>
<dbReference type="PROSITE" id="PS50113">
    <property type="entry name" value="PAC"/>
    <property type="match status" value="1"/>
</dbReference>
<dbReference type="InterPro" id="IPR043128">
    <property type="entry name" value="Rev_trsase/Diguanyl_cyclase"/>
</dbReference>
<dbReference type="AlphaFoldDB" id="A0A4S3KRI3"/>
<dbReference type="RefSeq" id="WP_081130014.1">
    <property type="nucleotide sequence ID" value="NZ_LDOS01000002.1"/>
</dbReference>
<dbReference type="Pfam" id="PF00989">
    <property type="entry name" value="PAS"/>
    <property type="match status" value="1"/>
</dbReference>
<dbReference type="Gene3D" id="3.30.450.20">
    <property type="entry name" value="PAS domain"/>
    <property type="match status" value="2"/>
</dbReference>
<dbReference type="SUPFAM" id="SSF141868">
    <property type="entry name" value="EAL domain-like"/>
    <property type="match status" value="1"/>
</dbReference>
<dbReference type="InterPro" id="IPR001610">
    <property type="entry name" value="PAC"/>
</dbReference>
<dbReference type="Gene3D" id="3.20.20.450">
    <property type="entry name" value="EAL domain"/>
    <property type="match status" value="1"/>
</dbReference>
<dbReference type="Pfam" id="PF00563">
    <property type="entry name" value="EAL"/>
    <property type="match status" value="1"/>
</dbReference>
<evidence type="ECO:0000259" key="4">
    <source>
        <dbReference type="PROSITE" id="PS50883"/>
    </source>
</evidence>
<dbReference type="SMART" id="SM00091">
    <property type="entry name" value="PAS"/>
    <property type="match status" value="2"/>
</dbReference>
<dbReference type="GO" id="GO:0006355">
    <property type="term" value="P:regulation of DNA-templated transcription"/>
    <property type="evidence" value="ECO:0007669"/>
    <property type="project" value="InterPro"/>
</dbReference>
<dbReference type="SMART" id="SM00267">
    <property type="entry name" value="GGDEF"/>
    <property type="match status" value="1"/>
</dbReference>
<protein>
    <recommendedName>
        <fullName evidence="8">PAS domain S-box protein</fullName>
    </recommendedName>
</protein>
<dbReference type="CDD" id="cd01949">
    <property type="entry name" value="GGDEF"/>
    <property type="match status" value="1"/>
</dbReference>
<feature type="transmembrane region" description="Helical" evidence="1">
    <location>
        <begin position="20"/>
        <end position="39"/>
    </location>
</feature>
<keyword evidence="1" id="KW-0812">Transmembrane</keyword>
<feature type="domain" description="PAS" evidence="2">
    <location>
        <begin position="355"/>
        <end position="399"/>
    </location>
</feature>
<dbReference type="InterPro" id="IPR000160">
    <property type="entry name" value="GGDEF_dom"/>
</dbReference>
<dbReference type="InterPro" id="IPR013767">
    <property type="entry name" value="PAS_fold"/>
</dbReference>